<protein>
    <recommendedName>
        <fullName evidence="3">Ribosome hibernation promotion factor</fullName>
    </recommendedName>
</protein>
<comment type="caution">
    <text evidence="2">The sequence shown here is derived from an EMBL/GenBank/DDBJ whole genome shotgun (WGS) entry which is preliminary data.</text>
</comment>
<dbReference type="SUPFAM" id="SSF69754">
    <property type="entry name" value="Ribosome binding protein Y (YfiA homologue)"/>
    <property type="match status" value="1"/>
</dbReference>
<dbReference type="AlphaFoldDB" id="A0A645IW47"/>
<dbReference type="EMBL" id="VSSQ01125117">
    <property type="protein sequence ID" value="MPN55638.1"/>
    <property type="molecule type" value="Genomic_DNA"/>
</dbReference>
<dbReference type="InterPro" id="IPR003489">
    <property type="entry name" value="RHF/RaiA"/>
</dbReference>
<feature type="coiled-coil region" evidence="1">
    <location>
        <begin position="73"/>
        <end position="100"/>
    </location>
</feature>
<evidence type="ECO:0000256" key="1">
    <source>
        <dbReference type="SAM" id="Coils"/>
    </source>
</evidence>
<dbReference type="InterPro" id="IPR036567">
    <property type="entry name" value="RHF-like"/>
</dbReference>
<organism evidence="2">
    <name type="scientific">bioreactor metagenome</name>
    <dbReference type="NCBI Taxonomy" id="1076179"/>
    <lineage>
        <taxon>unclassified sequences</taxon>
        <taxon>metagenomes</taxon>
        <taxon>ecological metagenomes</taxon>
    </lineage>
</organism>
<gene>
    <name evidence="2" type="ORF">SDC9_203322</name>
</gene>
<evidence type="ECO:0008006" key="3">
    <source>
        <dbReference type="Google" id="ProtNLM"/>
    </source>
</evidence>
<dbReference type="Gene3D" id="3.30.160.100">
    <property type="entry name" value="Ribosome hibernation promotion factor-like"/>
    <property type="match status" value="1"/>
</dbReference>
<keyword evidence="1" id="KW-0175">Coiled coil</keyword>
<accession>A0A645IW47</accession>
<dbReference type="Pfam" id="PF02482">
    <property type="entry name" value="Ribosomal_S30AE"/>
    <property type="match status" value="1"/>
</dbReference>
<reference evidence="2" key="1">
    <citation type="submission" date="2019-08" db="EMBL/GenBank/DDBJ databases">
        <authorList>
            <person name="Kucharzyk K."/>
            <person name="Murdoch R.W."/>
            <person name="Higgins S."/>
            <person name="Loffler F."/>
        </authorList>
    </citation>
    <scope>NUCLEOTIDE SEQUENCE</scope>
</reference>
<dbReference type="NCBIfam" id="TIGR00741">
    <property type="entry name" value="yfiA"/>
    <property type="match status" value="1"/>
</dbReference>
<sequence>MEIILSGKHYEVSDEIKAAAEQSMRKLAEDYQNQKISSVRLLFTVERNWQIAEVLLNGKNLTLHAKGRTTDMRASLGNAVEKLDKQLRRYLERIQDLSVKADPVAKEKFWTSEELSEAEDDTDLVDA</sequence>
<name>A0A645IW47_9ZZZZ</name>
<dbReference type="CDD" id="cd00552">
    <property type="entry name" value="RaiA"/>
    <property type="match status" value="1"/>
</dbReference>
<evidence type="ECO:0000313" key="2">
    <source>
        <dbReference type="EMBL" id="MPN55638.1"/>
    </source>
</evidence>
<proteinExistence type="predicted"/>